<evidence type="ECO:0000256" key="6">
    <source>
        <dbReference type="SAM" id="Phobius"/>
    </source>
</evidence>
<dbReference type="Pfam" id="PF02687">
    <property type="entry name" value="FtsX"/>
    <property type="match status" value="2"/>
</dbReference>
<keyword evidence="4 6" id="KW-1133">Transmembrane helix</keyword>
<keyword evidence="2" id="KW-1003">Cell membrane</keyword>
<feature type="domain" description="ABC3 transporter permease C-terminal" evidence="7">
    <location>
        <begin position="311"/>
        <end position="435"/>
    </location>
</feature>
<keyword evidence="3 6" id="KW-0812">Transmembrane</keyword>
<name>A0A7C9BID0_9BACT</name>
<feature type="transmembrane region" description="Helical" evidence="6">
    <location>
        <begin position="409"/>
        <end position="437"/>
    </location>
</feature>
<organism evidence="9 10">
    <name type="scientific">Salmonirosea aquatica</name>
    <dbReference type="NCBI Taxonomy" id="2654236"/>
    <lineage>
        <taxon>Bacteria</taxon>
        <taxon>Pseudomonadati</taxon>
        <taxon>Bacteroidota</taxon>
        <taxon>Cytophagia</taxon>
        <taxon>Cytophagales</taxon>
        <taxon>Spirosomataceae</taxon>
        <taxon>Salmonirosea</taxon>
    </lineage>
</organism>
<feature type="transmembrane region" description="Helical" evidence="6">
    <location>
        <begin position="782"/>
        <end position="802"/>
    </location>
</feature>
<dbReference type="AlphaFoldDB" id="A0A7C9BID0"/>
<dbReference type="Proteomes" id="UP000479293">
    <property type="component" value="Unassembled WGS sequence"/>
</dbReference>
<evidence type="ECO:0000256" key="5">
    <source>
        <dbReference type="ARBA" id="ARBA00023136"/>
    </source>
</evidence>
<dbReference type="Pfam" id="PF12704">
    <property type="entry name" value="MacB_PCD"/>
    <property type="match status" value="2"/>
</dbReference>
<feature type="domain" description="MacB-like periplasmic core" evidence="8">
    <location>
        <begin position="493"/>
        <end position="623"/>
    </location>
</feature>
<keyword evidence="10" id="KW-1185">Reference proteome</keyword>
<feature type="transmembrane region" description="Helical" evidence="6">
    <location>
        <begin position="701"/>
        <end position="722"/>
    </location>
</feature>
<feature type="transmembrane region" description="Helical" evidence="6">
    <location>
        <begin position="458"/>
        <end position="477"/>
    </location>
</feature>
<dbReference type="GO" id="GO:0005886">
    <property type="term" value="C:plasma membrane"/>
    <property type="evidence" value="ECO:0007669"/>
    <property type="project" value="UniProtKB-SubCell"/>
</dbReference>
<evidence type="ECO:0000313" key="9">
    <source>
        <dbReference type="EMBL" id="MPR34754.1"/>
    </source>
</evidence>
<dbReference type="PANTHER" id="PTHR30572:SF18">
    <property type="entry name" value="ABC-TYPE MACROLIDE FAMILY EXPORT SYSTEM PERMEASE COMPONENT 2"/>
    <property type="match status" value="1"/>
</dbReference>
<proteinExistence type="predicted"/>
<evidence type="ECO:0000259" key="7">
    <source>
        <dbReference type="Pfam" id="PF02687"/>
    </source>
</evidence>
<dbReference type="InterPro" id="IPR050250">
    <property type="entry name" value="Macrolide_Exporter_MacB"/>
</dbReference>
<feature type="domain" description="MacB-like periplasmic core" evidence="8">
    <location>
        <begin position="49"/>
        <end position="264"/>
    </location>
</feature>
<dbReference type="GO" id="GO:0022857">
    <property type="term" value="F:transmembrane transporter activity"/>
    <property type="evidence" value="ECO:0007669"/>
    <property type="project" value="TreeGrafter"/>
</dbReference>
<feature type="transmembrane region" description="Helical" evidence="6">
    <location>
        <begin position="361"/>
        <end position="382"/>
    </location>
</feature>
<feature type="domain" description="ABC3 transporter permease C-terminal" evidence="7">
    <location>
        <begin position="702"/>
        <end position="814"/>
    </location>
</feature>
<feature type="transmembrane region" description="Helical" evidence="6">
    <location>
        <begin position="50"/>
        <end position="72"/>
    </location>
</feature>
<protein>
    <submittedName>
        <fullName evidence="9">FtsX-like permease family protein</fullName>
    </submittedName>
</protein>
<comment type="subcellular location">
    <subcellularLocation>
        <location evidence="1">Cell membrane</location>
        <topology evidence="1">Multi-pass membrane protein</topology>
    </subcellularLocation>
</comment>
<accession>A0A7C9BID0</accession>
<reference evidence="9 10" key="1">
    <citation type="submission" date="2019-10" db="EMBL/GenBank/DDBJ databases">
        <title>Draft Genome Sequence of Cytophagaceae sp. SJW1-29.</title>
        <authorList>
            <person name="Choi A."/>
        </authorList>
    </citation>
    <scope>NUCLEOTIDE SEQUENCE [LARGE SCALE GENOMIC DNA]</scope>
    <source>
        <strain evidence="9 10">SJW1-29</strain>
    </source>
</reference>
<feature type="transmembrane region" description="Helical" evidence="6">
    <location>
        <begin position="734"/>
        <end position="762"/>
    </location>
</feature>
<evidence type="ECO:0000256" key="4">
    <source>
        <dbReference type="ARBA" id="ARBA00022989"/>
    </source>
</evidence>
<evidence type="ECO:0000256" key="1">
    <source>
        <dbReference type="ARBA" id="ARBA00004651"/>
    </source>
</evidence>
<evidence type="ECO:0000313" key="10">
    <source>
        <dbReference type="Proteomes" id="UP000479293"/>
    </source>
</evidence>
<comment type="caution">
    <text evidence="9">The sequence shown here is derived from an EMBL/GenBank/DDBJ whole genome shotgun (WGS) entry which is preliminary data.</text>
</comment>
<dbReference type="EMBL" id="WHLY01000002">
    <property type="protein sequence ID" value="MPR34754.1"/>
    <property type="molecule type" value="Genomic_DNA"/>
</dbReference>
<evidence type="ECO:0000256" key="2">
    <source>
        <dbReference type="ARBA" id="ARBA00022475"/>
    </source>
</evidence>
<keyword evidence="5 6" id="KW-0472">Membrane</keyword>
<sequence length="821" mass="91766">MSERPFSRYPVLNQVWILSKKCKPRLYFFMWTNYLKIAWRNLLRHRNYSLLNMAGLAVGLASSVLILLWVNYEVSHDQFHARHDRIYRIMLNLSSPSNETQTYDAVPMPMAEEIKAKVPGVERATRYSWGERSLFSFGEKSIIEEGRAAEPDFLKIFSFELLEGDPATALTEPNTLLLTQRLARKYFGDTNPIGKQIQLERAETYRIVGVIADIPPNSSLNFGYLRPFRTEELQSTNWGENNIQLFTLLAPEASPAAVQTQLQRIVQRQLPTLKNRTYFLQSLNDWYLRSNFKNGKYSGNGRIVYVWLFALVAGFIILIAGINFVNLSTARATQRAKEVGVRKVAGASRGTLVGQFLSESFVLTGIAGIVAIGLVLTALPFYNELFEKNNSGAPAELLISIDWHDPRYYVAYGAILALLGLSAGLYPAFVMSSFQPARVLKGIRDKQSQNTIRLRESLVVVQFVCSILLLAGTIVIYRQIQFIQNINLGYQKDNVVYFSTGNIDIATIEPILEAFAQTPGVQNLTRANTDFLGVARATYPDWPGQTSSARALTGVLNGDEDLLATMGIQLKAGRDFSHSFGTDSANVLLNEEAVKQFGFKNPVGHPITVDGISGSVIGVVKNFHLTTVHSRIEPLIIRCQPLETHLLFARLDGRNIPGTLRAMEQIYQKLNPGFPLNFSFLDQSYDSMYRSERQVSTLAKWFTGLTLFISCLGLFGLATFTAETRTKEIGVRKVLGASVVSIVTLLSKDFLKLVLIAMVIASPIAWYAMNEWLSDFAYKIDISWWVFALAGGRAVGIALLTVSFQSVKAALMNPVKSLRSE</sequence>
<dbReference type="InterPro" id="IPR003838">
    <property type="entry name" value="ABC3_permease_C"/>
</dbReference>
<dbReference type="PANTHER" id="PTHR30572">
    <property type="entry name" value="MEMBRANE COMPONENT OF TRANSPORTER-RELATED"/>
    <property type="match status" value="1"/>
</dbReference>
<evidence type="ECO:0000259" key="8">
    <source>
        <dbReference type="Pfam" id="PF12704"/>
    </source>
</evidence>
<evidence type="ECO:0000256" key="3">
    <source>
        <dbReference type="ARBA" id="ARBA00022692"/>
    </source>
</evidence>
<dbReference type="InterPro" id="IPR025857">
    <property type="entry name" value="MacB_PCD"/>
</dbReference>
<feature type="transmembrane region" description="Helical" evidence="6">
    <location>
        <begin position="304"/>
        <end position="325"/>
    </location>
</feature>
<gene>
    <name evidence="9" type="ORF">GBK04_15675</name>
</gene>